<dbReference type="PROSITE" id="PS51829">
    <property type="entry name" value="P_HOMO_B"/>
    <property type="match status" value="1"/>
</dbReference>
<evidence type="ECO:0000313" key="17">
    <source>
        <dbReference type="Proteomes" id="UP000887565"/>
    </source>
</evidence>
<comment type="subcellular location">
    <subcellularLocation>
        <location evidence="1">Secreted</location>
    </subcellularLocation>
</comment>
<keyword evidence="3" id="KW-0964">Secreted</keyword>
<keyword evidence="17" id="KW-1185">Reference proteome</keyword>
<evidence type="ECO:0000256" key="8">
    <source>
        <dbReference type="ARBA" id="ARBA00022825"/>
    </source>
</evidence>
<dbReference type="SUPFAM" id="SSF57184">
    <property type="entry name" value="Growth factor receptor domain"/>
    <property type="match status" value="1"/>
</dbReference>
<dbReference type="InterPro" id="IPR002884">
    <property type="entry name" value="P_dom"/>
</dbReference>
<keyword evidence="8 13" id="KW-0720">Serine protease</keyword>
<reference evidence="18" key="1">
    <citation type="submission" date="2022-11" db="UniProtKB">
        <authorList>
            <consortium name="WormBaseParasite"/>
        </authorList>
    </citation>
    <scope>IDENTIFICATION</scope>
</reference>
<accession>A0A915I652</accession>
<dbReference type="SUPFAM" id="SSF52743">
    <property type="entry name" value="Subtilisin-like"/>
    <property type="match status" value="1"/>
</dbReference>
<dbReference type="InterPro" id="IPR000209">
    <property type="entry name" value="Peptidase_S8/S53_dom"/>
</dbReference>
<dbReference type="SUPFAM" id="SSF49785">
    <property type="entry name" value="Galactose-binding domain-like"/>
    <property type="match status" value="1"/>
</dbReference>
<dbReference type="InterPro" id="IPR034182">
    <property type="entry name" value="Kexin/furin"/>
</dbReference>
<keyword evidence="7 13" id="KW-0378">Hydrolase</keyword>
<evidence type="ECO:0000256" key="10">
    <source>
        <dbReference type="ARBA" id="ARBA00023157"/>
    </source>
</evidence>
<dbReference type="PANTHER" id="PTHR42884">
    <property type="entry name" value="PROPROTEIN CONVERTASE SUBTILISIN/KEXIN-RELATED"/>
    <property type="match status" value="1"/>
</dbReference>
<evidence type="ECO:0000256" key="11">
    <source>
        <dbReference type="ARBA" id="ARBA00023180"/>
    </source>
</evidence>
<feature type="domain" description="P/Homo B" evidence="16">
    <location>
        <begin position="513"/>
        <end position="577"/>
    </location>
</feature>
<evidence type="ECO:0000256" key="13">
    <source>
        <dbReference type="PROSITE-ProRule" id="PRU01240"/>
    </source>
</evidence>
<keyword evidence="11" id="KW-0325">Glycoprotein</keyword>
<feature type="active site" description="Charge relay system" evidence="12 13">
    <location>
        <position position="211"/>
    </location>
</feature>
<dbReference type="PRINTS" id="PR00723">
    <property type="entry name" value="SUBTILISIN"/>
</dbReference>
<evidence type="ECO:0000256" key="12">
    <source>
        <dbReference type="PIRSR" id="PIRSR615500-1"/>
    </source>
</evidence>
<dbReference type="PROSITE" id="PS00138">
    <property type="entry name" value="SUBTILASE_SER"/>
    <property type="match status" value="1"/>
</dbReference>
<evidence type="ECO:0000256" key="7">
    <source>
        <dbReference type="ARBA" id="ARBA00022801"/>
    </source>
</evidence>
<dbReference type="InterPro" id="IPR036852">
    <property type="entry name" value="Peptidase_S8/S53_dom_sf"/>
</dbReference>
<evidence type="ECO:0000256" key="4">
    <source>
        <dbReference type="ARBA" id="ARBA00022670"/>
    </source>
</evidence>
<proteinExistence type="inferred from homology"/>
<feature type="active site" description="Charge relay system" evidence="12 13">
    <location>
        <position position="250"/>
    </location>
</feature>
<dbReference type="Proteomes" id="UP000887565">
    <property type="component" value="Unplaced"/>
</dbReference>
<evidence type="ECO:0000256" key="1">
    <source>
        <dbReference type="ARBA" id="ARBA00004613"/>
    </source>
</evidence>
<organism evidence="17 18">
    <name type="scientific">Romanomermis culicivorax</name>
    <name type="common">Nematode worm</name>
    <dbReference type="NCBI Taxonomy" id="13658"/>
    <lineage>
        <taxon>Eukaryota</taxon>
        <taxon>Metazoa</taxon>
        <taxon>Ecdysozoa</taxon>
        <taxon>Nematoda</taxon>
        <taxon>Enoplea</taxon>
        <taxon>Dorylaimia</taxon>
        <taxon>Mermithida</taxon>
        <taxon>Mermithoidea</taxon>
        <taxon>Mermithidae</taxon>
        <taxon>Romanomermis</taxon>
    </lineage>
</organism>
<dbReference type="InterPro" id="IPR038466">
    <property type="entry name" value="S8_pro-domain_sf"/>
</dbReference>
<dbReference type="GO" id="GO:0005576">
    <property type="term" value="C:extracellular region"/>
    <property type="evidence" value="ECO:0007669"/>
    <property type="project" value="UniProtKB-SubCell"/>
</dbReference>
<dbReference type="GO" id="GO:0005802">
    <property type="term" value="C:trans-Golgi network"/>
    <property type="evidence" value="ECO:0007669"/>
    <property type="project" value="TreeGrafter"/>
</dbReference>
<keyword evidence="6 15" id="KW-0732">Signal</keyword>
<dbReference type="InterPro" id="IPR008979">
    <property type="entry name" value="Galactose-bd-like_sf"/>
</dbReference>
<dbReference type="GO" id="GO:0016485">
    <property type="term" value="P:protein processing"/>
    <property type="evidence" value="ECO:0007669"/>
    <property type="project" value="TreeGrafter"/>
</dbReference>
<dbReference type="GO" id="GO:0000139">
    <property type="term" value="C:Golgi membrane"/>
    <property type="evidence" value="ECO:0007669"/>
    <property type="project" value="TreeGrafter"/>
</dbReference>
<evidence type="ECO:0000256" key="15">
    <source>
        <dbReference type="SAM" id="SignalP"/>
    </source>
</evidence>
<dbReference type="InterPro" id="IPR023827">
    <property type="entry name" value="Peptidase_S8_Asp-AS"/>
</dbReference>
<dbReference type="CDD" id="cd00064">
    <property type="entry name" value="FU"/>
    <property type="match status" value="2"/>
</dbReference>
<dbReference type="InterPro" id="IPR023828">
    <property type="entry name" value="Peptidase_S8_Ser-AS"/>
</dbReference>
<dbReference type="Gene3D" id="2.60.120.260">
    <property type="entry name" value="Galactose-binding domain-like"/>
    <property type="match status" value="1"/>
</dbReference>
<protein>
    <submittedName>
        <fullName evidence="18">P/Homo B domain-containing protein</fullName>
    </submittedName>
</protein>
<evidence type="ECO:0000256" key="5">
    <source>
        <dbReference type="ARBA" id="ARBA00022685"/>
    </source>
</evidence>
<feature type="active site" description="Charge relay system" evidence="12 13">
    <location>
        <position position="423"/>
    </location>
</feature>
<dbReference type="WBParaSite" id="nRc.2.0.1.t09614-RA">
    <property type="protein sequence ID" value="nRc.2.0.1.t09614-RA"/>
    <property type="gene ID" value="nRc.2.0.1.g09614"/>
</dbReference>
<dbReference type="Pfam" id="PF00082">
    <property type="entry name" value="Peptidase_S8"/>
    <property type="match status" value="1"/>
</dbReference>
<dbReference type="CDD" id="cd04059">
    <property type="entry name" value="Peptidases_S8_Protein_convertases_Kexins_Furin-like"/>
    <property type="match status" value="1"/>
</dbReference>
<dbReference type="FunFam" id="3.40.50.200:FF:000001">
    <property type="entry name" value="Furin 2, isoform B"/>
    <property type="match status" value="1"/>
</dbReference>
<keyword evidence="10" id="KW-1015">Disulfide bond</keyword>
<comment type="similarity">
    <text evidence="2">Belongs to the peptidase S8 family. Furin subfamily.</text>
</comment>
<evidence type="ECO:0000256" key="2">
    <source>
        <dbReference type="ARBA" id="ARBA00005325"/>
    </source>
</evidence>
<keyword evidence="4 13" id="KW-0645">Protease</keyword>
<keyword evidence="9" id="KW-0865">Zymogen</keyword>
<dbReference type="PROSITE" id="PS00136">
    <property type="entry name" value="SUBTILASE_ASP"/>
    <property type="match status" value="1"/>
</dbReference>
<feature type="signal peptide" evidence="15">
    <location>
        <begin position="1"/>
        <end position="30"/>
    </location>
</feature>
<evidence type="ECO:0000256" key="6">
    <source>
        <dbReference type="ARBA" id="ARBA00022729"/>
    </source>
</evidence>
<dbReference type="SMART" id="SM00261">
    <property type="entry name" value="FU"/>
    <property type="match status" value="2"/>
</dbReference>
<evidence type="ECO:0000256" key="14">
    <source>
        <dbReference type="SAM" id="MobiDB-lite"/>
    </source>
</evidence>
<dbReference type="InterPro" id="IPR009030">
    <property type="entry name" value="Growth_fac_rcpt_cys_sf"/>
</dbReference>
<dbReference type="AlphaFoldDB" id="A0A915I652"/>
<dbReference type="Gene3D" id="2.10.220.10">
    <property type="entry name" value="Hormone Receptor, Insulin-like Growth Factor Receptor 1, Chain A, domain 2"/>
    <property type="match status" value="1"/>
</dbReference>
<evidence type="ECO:0000313" key="18">
    <source>
        <dbReference type="WBParaSite" id="nRc.2.0.1.t09614-RA"/>
    </source>
</evidence>
<evidence type="ECO:0000256" key="9">
    <source>
        <dbReference type="ARBA" id="ARBA00023145"/>
    </source>
</evidence>
<keyword evidence="5" id="KW-0165">Cleavage on pair of basic residues</keyword>
<dbReference type="Pfam" id="PF15913">
    <property type="entry name" value="Furin-like_2"/>
    <property type="match status" value="1"/>
</dbReference>
<feature type="region of interest" description="Disordered" evidence="14">
    <location>
        <begin position="218"/>
        <end position="237"/>
    </location>
</feature>
<evidence type="ECO:0000256" key="3">
    <source>
        <dbReference type="ARBA" id="ARBA00022525"/>
    </source>
</evidence>
<dbReference type="InterPro" id="IPR043601">
    <property type="entry name" value="Rspo_Fu-CRD_dom"/>
</dbReference>
<dbReference type="InterPro" id="IPR015500">
    <property type="entry name" value="Peptidase_S8_subtilisin-rel"/>
</dbReference>
<dbReference type="InterPro" id="IPR022398">
    <property type="entry name" value="Peptidase_S8_His-AS"/>
</dbReference>
<dbReference type="Gene3D" id="3.40.50.200">
    <property type="entry name" value="Peptidase S8/S53 domain"/>
    <property type="match status" value="1"/>
</dbReference>
<dbReference type="PROSITE" id="PS51892">
    <property type="entry name" value="SUBTILASE"/>
    <property type="match status" value="1"/>
</dbReference>
<evidence type="ECO:0000259" key="16">
    <source>
        <dbReference type="PROSITE" id="PS51829"/>
    </source>
</evidence>
<dbReference type="Pfam" id="PF01483">
    <property type="entry name" value="P_proprotein"/>
    <property type="match status" value="1"/>
</dbReference>
<sequence length="731" mass="81732">MFAKRNRSVRGVDFFAILSLFAFVCHLCRATIDQNDTSKKVICDHKNQIFDDCFTDRVVVKVKLDQVENLEHIAAEHDLVLLGQVGTLENIFSLIHKGGPQHPTVFQSVLGNSSFDSAHLQYPKQRKRIRIDKFDGNQQMQISYNMTISRHSRRPINKHEGKCYWPDPYYCNRKQWHLLDAEKHEDGGYLRVEEAWKRGYSGKGVVVSILDDGIQRDHPDLAPNYDPEASTDINSNDSDPIPVHNGLNDHGTRCAGEVAAVAGNDRCGVGIAYNSRIGGVRMLDGNVTDEVEAKSLSLNPQHIDIYSASWGPSDNGDVVDGPGPLAKIAFEEGIRKGRGGKGNIFVWASGDGGKYHDSCSCDGYLTSIYTISVSAVTKFHKPPHYLEECPSTLTSTYSSDTKENYGIVTTDLLGCTDEHTGTSASAPMGAGVIALVLEANRNLTWRDVQHLIVRTSNSTPLLQNSGWIANGADSHKFGYGLMDAGALVKMAEKWINVPAAYNCSIPYKLDKHKSFLLNKRPHDKDHKEGFQEWPFMSVQQWGEKVEGRWTLIAENADRFHTAFLTNLSLVLCGTAEPIPYDSVAKDAQSVVFDSCHQECDLKHGCYTPHSNEQCVKCKALQYPTVHNVRKFLVRCLNSCPDGFYAENDQKCVLCESNCKQCSNKTQCTQCQNGFYLLDNLCLKTCPEDYLNIADKGICLKVENFAQTFKRRLLQRKVTSSIVIKHFNKNRL</sequence>
<feature type="chain" id="PRO_5037769866" evidence="15">
    <location>
        <begin position="31"/>
        <end position="731"/>
    </location>
</feature>
<dbReference type="Gene3D" id="3.30.70.850">
    <property type="entry name" value="Peptidase S8, pro-domain"/>
    <property type="match status" value="1"/>
</dbReference>
<dbReference type="GO" id="GO:0004252">
    <property type="term" value="F:serine-type endopeptidase activity"/>
    <property type="evidence" value="ECO:0007669"/>
    <property type="project" value="UniProtKB-UniRule"/>
</dbReference>
<dbReference type="PANTHER" id="PTHR42884:SF23">
    <property type="entry name" value="FURIN-LIKE PROTEASE 2"/>
    <property type="match status" value="1"/>
</dbReference>
<dbReference type="OMA" id="HIHRESP"/>
<name>A0A915I652_ROMCU</name>
<dbReference type="PROSITE" id="PS00137">
    <property type="entry name" value="SUBTILASE_HIS"/>
    <property type="match status" value="1"/>
</dbReference>
<dbReference type="InterPro" id="IPR006212">
    <property type="entry name" value="Furin_repeat"/>
</dbReference>